<dbReference type="PANTHER" id="PTHR31649:SF10">
    <property type="entry name" value="IP19903P-RELATED"/>
    <property type="match status" value="1"/>
</dbReference>
<evidence type="ECO:0000313" key="2">
    <source>
        <dbReference type="EMBL" id="KAF2897977.1"/>
    </source>
</evidence>
<dbReference type="InterPro" id="IPR006616">
    <property type="entry name" value="DM9_repeat"/>
</dbReference>
<dbReference type="PANTHER" id="PTHR31649">
    <property type="entry name" value="AGAP009604-PA"/>
    <property type="match status" value="1"/>
</dbReference>
<evidence type="ECO:0000313" key="3">
    <source>
        <dbReference type="Proteomes" id="UP000801492"/>
    </source>
</evidence>
<dbReference type="SMART" id="SM00696">
    <property type="entry name" value="DM9"/>
    <property type="match status" value="1"/>
</dbReference>
<keyword evidence="1" id="KW-1133">Transmembrane helix</keyword>
<accession>A0A8K0D6J6</accession>
<evidence type="ECO:0000256" key="1">
    <source>
        <dbReference type="SAM" id="Phobius"/>
    </source>
</evidence>
<dbReference type="Pfam" id="PF11901">
    <property type="entry name" value="DM9"/>
    <property type="match status" value="2"/>
</dbReference>
<dbReference type="Proteomes" id="UP000801492">
    <property type="component" value="Unassembled WGS sequence"/>
</dbReference>
<keyword evidence="1" id="KW-0472">Membrane</keyword>
<dbReference type="AlphaFoldDB" id="A0A8K0D6J6"/>
<keyword evidence="3" id="KW-1185">Reference proteome</keyword>
<comment type="caution">
    <text evidence="2">The sequence shown here is derived from an EMBL/GenBank/DDBJ whole genome shotgun (WGS) entry which is preliminary data.</text>
</comment>
<proteinExistence type="predicted"/>
<sequence length="228" mass="25700">MKLTVGGILCIGILCWISTNNISYGHITDDYCWRDYDGVAPSDALRGGTDRTGRPIYIGQALYDKKLIPGKIHENATEIHIEFFNVHVINESLKILCTQHPEKFEWVKTKHDEILDMKDKHIFEGGYEKGVTTYIGRAISHGEMTVGKVICWVDRCIRLTTIEDGVWYDHDEFEILTYNAGVYDNEPVPEAAAITEETEDGPSPLAYISLVAITALLIVIVVLLVRRC</sequence>
<organism evidence="2 3">
    <name type="scientific">Ignelater luminosus</name>
    <name type="common">Cucubano</name>
    <name type="synonym">Pyrophorus luminosus</name>
    <dbReference type="NCBI Taxonomy" id="2038154"/>
    <lineage>
        <taxon>Eukaryota</taxon>
        <taxon>Metazoa</taxon>
        <taxon>Ecdysozoa</taxon>
        <taxon>Arthropoda</taxon>
        <taxon>Hexapoda</taxon>
        <taxon>Insecta</taxon>
        <taxon>Pterygota</taxon>
        <taxon>Neoptera</taxon>
        <taxon>Endopterygota</taxon>
        <taxon>Coleoptera</taxon>
        <taxon>Polyphaga</taxon>
        <taxon>Elateriformia</taxon>
        <taxon>Elateroidea</taxon>
        <taxon>Elateridae</taxon>
        <taxon>Agrypninae</taxon>
        <taxon>Pyrophorini</taxon>
        <taxon>Ignelater</taxon>
    </lineage>
</organism>
<keyword evidence="1" id="KW-0812">Transmembrane</keyword>
<dbReference type="OrthoDB" id="6755745at2759"/>
<dbReference type="EMBL" id="VTPC01003824">
    <property type="protein sequence ID" value="KAF2897977.1"/>
    <property type="molecule type" value="Genomic_DNA"/>
</dbReference>
<gene>
    <name evidence="2" type="ORF">ILUMI_08198</name>
</gene>
<protein>
    <submittedName>
        <fullName evidence="2">Uncharacterized protein</fullName>
    </submittedName>
</protein>
<feature type="transmembrane region" description="Helical" evidence="1">
    <location>
        <begin position="205"/>
        <end position="225"/>
    </location>
</feature>
<reference evidence="2" key="1">
    <citation type="submission" date="2019-08" db="EMBL/GenBank/DDBJ databases">
        <title>The genome of the North American firefly Photinus pyralis.</title>
        <authorList>
            <consortium name="Photinus pyralis genome working group"/>
            <person name="Fallon T.R."/>
            <person name="Sander Lower S.E."/>
            <person name="Weng J.-K."/>
        </authorList>
    </citation>
    <scope>NUCLEOTIDE SEQUENCE</scope>
    <source>
        <strain evidence="2">TRF0915ILg1</strain>
        <tissue evidence="2">Whole body</tissue>
    </source>
</reference>
<name>A0A8K0D6J6_IGNLU</name>